<dbReference type="AlphaFoldDB" id="A0A0B5D257"/>
<dbReference type="Proteomes" id="UP000031524">
    <property type="component" value="Chromosome"/>
</dbReference>
<keyword evidence="1" id="KW-0812">Transmembrane</keyword>
<keyword evidence="1" id="KW-1133">Transmembrane helix</keyword>
<reference evidence="2 3" key="1">
    <citation type="submission" date="2013-04" db="EMBL/GenBank/DDBJ databases">
        <title>Complete genome sequence of Corynebacterium humireducens DSM 45392(T), isolated from a wastewater-fed microbial fuel cell.</title>
        <authorList>
            <person name="Ruckert C."/>
            <person name="Albersmeier A."/>
            <person name="Kalinowski J."/>
        </authorList>
    </citation>
    <scope>NUCLEOTIDE SEQUENCE [LARGE SCALE GENOMIC DNA]</scope>
    <source>
        <strain evidence="3">MFC-5</strain>
    </source>
</reference>
<evidence type="ECO:0000313" key="3">
    <source>
        <dbReference type="Proteomes" id="UP000031524"/>
    </source>
</evidence>
<dbReference type="InterPro" id="IPR019675">
    <property type="entry name" value="DUF2550"/>
</dbReference>
<sequence>MEIVAWVVGVVVLLAVLLALWRFLTLRSRGQTVLLRRLPASGLHGWRHGTLRYDGDQLLYYKLRSLSPRADHVFHRQQLEFLDSRNVSEEEGGFMSRDLRIATLSDDHDVRYEFALDQHGLMALTAWVEAAPDIRHERIDYAALRDRITRGKNGK</sequence>
<evidence type="ECO:0000256" key="1">
    <source>
        <dbReference type="SAM" id="Phobius"/>
    </source>
</evidence>
<name>A0A0B5D257_9CORY</name>
<protein>
    <recommendedName>
        <fullName evidence="4">Secreted protein</fullName>
    </recommendedName>
</protein>
<evidence type="ECO:0000313" key="2">
    <source>
        <dbReference type="EMBL" id="AJE32940.1"/>
    </source>
</evidence>
<keyword evidence="3" id="KW-1185">Reference proteome</keyword>
<dbReference type="Pfam" id="PF10739">
    <property type="entry name" value="DUF2550"/>
    <property type="match status" value="1"/>
</dbReference>
<organism evidence="2 3">
    <name type="scientific">Corynebacterium humireducens NBRC 106098 = DSM 45392</name>
    <dbReference type="NCBI Taxonomy" id="1223515"/>
    <lineage>
        <taxon>Bacteria</taxon>
        <taxon>Bacillati</taxon>
        <taxon>Actinomycetota</taxon>
        <taxon>Actinomycetes</taxon>
        <taxon>Mycobacteriales</taxon>
        <taxon>Corynebacteriaceae</taxon>
        <taxon>Corynebacterium</taxon>
    </lineage>
</organism>
<keyword evidence="1" id="KW-0472">Membrane</keyword>
<proteinExistence type="predicted"/>
<gene>
    <name evidence="2" type="ORF">B842_05445</name>
</gene>
<accession>A0A0B5D257</accession>
<dbReference type="STRING" id="1223515.B842_05445"/>
<dbReference type="HOGENOM" id="CLU_122300_0_0_11"/>
<dbReference type="EMBL" id="CP005286">
    <property type="protein sequence ID" value="AJE32940.1"/>
    <property type="molecule type" value="Genomic_DNA"/>
</dbReference>
<dbReference type="KEGG" id="chm:B842_05445"/>
<dbReference type="OrthoDB" id="4793422at2"/>
<feature type="transmembrane region" description="Helical" evidence="1">
    <location>
        <begin position="6"/>
        <end position="24"/>
    </location>
</feature>
<evidence type="ECO:0008006" key="4">
    <source>
        <dbReference type="Google" id="ProtNLM"/>
    </source>
</evidence>